<dbReference type="GO" id="GO:0044780">
    <property type="term" value="P:bacterial-type flagellum assembly"/>
    <property type="evidence" value="ECO:0007669"/>
    <property type="project" value="InterPro"/>
</dbReference>
<evidence type="ECO:0000256" key="6">
    <source>
        <dbReference type="ARBA" id="ARBA00023143"/>
    </source>
</evidence>
<evidence type="ECO:0000256" key="2">
    <source>
        <dbReference type="ARBA" id="ARBA00004613"/>
    </source>
</evidence>
<comment type="subcellular location">
    <subcellularLocation>
        <location evidence="1">Bacterial flagellum</location>
    </subcellularLocation>
    <subcellularLocation>
        <location evidence="2">Secreted</location>
    </subcellularLocation>
</comment>
<dbReference type="NCBIfam" id="TIGR02492">
    <property type="entry name" value="flgK_ends"/>
    <property type="match status" value="1"/>
</dbReference>
<evidence type="ECO:0000259" key="7">
    <source>
        <dbReference type="Pfam" id="PF06429"/>
    </source>
</evidence>
<evidence type="ECO:0000259" key="8">
    <source>
        <dbReference type="Pfam" id="PF22638"/>
    </source>
</evidence>
<dbReference type="InterPro" id="IPR053927">
    <property type="entry name" value="FlgK_helical"/>
</dbReference>
<evidence type="ECO:0000313" key="9">
    <source>
        <dbReference type="EMBL" id="QHX42616.1"/>
    </source>
</evidence>
<dbReference type="Pfam" id="PF22638">
    <property type="entry name" value="FlgK_D1"/>
    <property type="match status" value="1"/>
</dbReference>
<keyword evidence="6" id="KW-0975">Bacterial flagellum</keyword>
<dbReference type="KEGG" id="trz:GWP43_03175"/>
<dbReference type="InterPro" id="IPR010810">
    <property type="entry name" value="Flagellin_hook_IN_motif"/>
</dbReference>
<dbReference type="PRINTS" id="PR01005">
    <property type="entry name" value="FLGHOOKAP1"/>
</dbReference>
<keyword evidence="9" id="KW-0969">Cilium</keyword>
<dbReference type="GO" id="GO:0009424">
    <property type="term" value="C:bacterial-type flagellum hook"/>
    <property type="evidence" value="ECO:0007669"/>
    <property type="project" value="InterPro"/>
</dbReference>
<dbReference type="GO" id="GO:0005576">
    <property type="term" value="C:extracellular region"/>
    <property type="evidence" value="ECO:0007669"/>
    <property type="project" value="UniProtKB-SubCell"/>
</dbReference>
<dbReference type="RefSeq" id="WP_162662655.1">
    <property type="nucleotide sequence ID" value="NZ_CP048020.1"/>
</dbReference>
<name>A0A6P1XYI4_9SPIR</name>
<protein>
    <recommendedName>
        <fullName evidence="4">Flagellar hook-associated protein 1</fullName>
    </recommendedName>
</protein>
<dbReference type="InterPro" id="IPR002371">
    <property type="entry name" value="FlgK"/>
</dbReference>
<dbReference type="EMBL" id="CP048020">
    <property type="protein sequence ID" value="QHX42616.1"/>
    <property type="molecule type" value="Genomic_DNA"/>
</dbReference>
<evidence type="ECO:0000313" key="10">
    <source>
        <dbReference type="Proteomes" id="UP000464374"/>
    </source>
</evidence>
<feature type="domain" description="Flagellar basal-body/hook protein C-terminal" evidence="7">
    <location>
        <begin position="583"/>
        <end position="621"/>
    </location>
</feature>
<evidence type="ECO:0000256" key="3">
    <source>
        <dbReference type="ARBA" id="ARBA00009677"/>
    </source>
</evidence>
<dbReference type="PANTHER" id="PTHR30033">
    <property type="entry name" value="FLAGELLAR HOOK-ASSOCIATED PROTEIN 1"/>
    <property type="match status" value="1"/>
</dbReference>
<dbReference type="GO" id="GO:0005198">
    <property type="term" value="F:structural molecule activity"/>
    <property type="evidence" value="ECO:0007669"/>
    <property type="project" value="InterPro"/>
</dbReference>
<dbReference type="InterPro" id="IPR010930">
    <property type="entry name" value="Flg_bb/hook_C_dom"/>
</dbReference>
<organism evidence="9 10">
    <name type="scientific">Treponema vincentii</name>
    <dbReference type="NCBI Taxonomy" id="69710"/>
    <lineage>
        <taxon>Bacteria</taxon>
        <taxon>Pseudomonadati</taxon>
        <taxon>Spirochaetota</taxon>
        <taxon>Spirochaetia</taxon>
        <taxon>Spirochaetales</taxon>
        <taxon>Treponemataceae</taxon>
        <taxon>Treponema</taxon>
    </lineage>
</organism>
<reference evidence="9 10" key="1">
    <citation type="submission" date="2020-01" db="EMBL/GenBank/DDBJ databases">
        <title>Complete genome sequence of a human oral phylogroup 1 Treponema sp. strain ATCC 700766, originally isolated from periodontitis dental plaque.</title>
        <authorList>
            <person name="Chan Y."/>
            <person name="Huo Y.-B."/>
            <person name="Yu X.-L."/>
            <person name="Zeng H."/>
            <person name="Leung W.-K."/>
            <person name="Watt R.M."/>
        </authorList>
    </citation>
    <scope>NUCLEOTIDE SEQUENCE [LARGE SCALE GENOMIC DNA]</scope>
    <source>
        <strain evidence="9 10">OMZ 804</strain>
    </source>
</reference>
<evidence type="ECO:0000256" key="5">
    <source>
        <dbReference type="ARBA" id="ARBA00022525"/>
    </source>
</evidence>
<sequence>MSTFASIELGKRSFFAHQQSIQTAGHNISNSSTEGYTRQRVQLDSYEPLYRPDLSRAETPGQIGQGVAVSSITRLRDELLDQRIVAQTDKQGYWETRDSYIYMLEQLYNEPEDTSVRTRLDQFWDSWQELSVYPESTAARSAVATRAKTLTDAVHHQYRGLQGIRDMINGDIEARVKQVNSFTRQIAALNEEIVKVKAMGDNPNDLMDKRDVLTEKLADLISISVEKVDADESYIIYSDGMELVQGRTFRTFGLKSGTANEGYANVVWEDSGNLAHFGGGRLAALIELRDGDVRDEINKLDTMAMNFVDLVNDIHRNAMGLNGKTGIDFFKEQYFINNTVGNFDRNGDGEYDSSYIFRLTGAYSLDPREQIGLEGTITLSAGTGTVQVPYASTDMVADLVDRINRSGAEVVAYLDQNNKLVLKGTAAQDTENPDFVIRHVEDSGRFLAGYAGVLTGSGAENAYDWQQPDAVNVLSQEGAQYAVSPIAHPSGWMEINPVVVSDLQNIAAGYPSPEGIPYPGDNRAAVAIAKIRNTPVMVGNTRTFDEFFAEAVTDMGLKGEQSELALNTQTAIGKELRDMRDSISGVNIDEELADIIKFQHGYNATARFVATVNEMLDTIINRMGV</sequence>
<keyword evidence="9" id="KW-0966">Cell projection</keyword>
<dbReference type="PANTHER" id="PTHR30033:SF1">
    <property type="entry name" value="FLAGELLAR HOOK-ASSOCIATED PROTEIN 1"/>
    <property type="match status" value="1"/>
</dbReference>
<feature type="domain" description="Flagellar hook-associated protein FlgK helical" evidence="8">
    <location>
        <begin position="103"/>
        <end position="330"/>
    </location>
</feature>
<accession>A0A6P1XYI4</accession>
<proteinExistence type="inferred from homology"/>
<dbReference type="AlphaFoldDB" id="A0A6P1XYI4"/>
<evidence type="ECO:0000256" key="1">
    <source>
        <dbReference type="ARBA" id="ARBA00004365"/>
    </source>
</evidence>
<keyword evidence="5" id="KW-0964">Secreted</keyword>
<dbReference type="SUPFAM" id="SSF64518">
    <property type="entry name" value="Phase 1 flagellin"/>
    <property type="match status" value="1"/>
</dbReference>
<dbReference type="Proteomes" id="UP000464374">
    <property type="component" value="Chromosome"/>
</dbReference>
<keyword evidence="9" id="KW-0282">Flagellum</keyword>
<gene>
    <name evidence="9" type="primary">flgK</name>
    <name evidence="9" type="ORF">GWP43_03175</name>
</gene>
<evidence type="ECO:0000256" key="4">
    <source>
        <dbReference type="ARBA" id="ARBA00016244"/>
    </source>
</evidence>
<dbReference type="Pfam" id="PF07196">
    <property type="entry name" value="Flagellin_IN"/>
    <property type="match status" value="1"/>
</dbReference>
<dbReference type="Pfam" id="PF06429">
    <property type="entry name" value="Flg_bbr_C"/>
    <property type="match status" value="1"/>
</dbReference>
<comment type="similarity">
    <text evidence="3">Belongs to the flagella basal body rod proteins family.</text>
</comment>